<feature type="domain" description="GP-PDE" evidence="1">
    <location>
        <begin position="4"/>
        <end position="241"/>
    </location>
</feature>
<keyword evidence="3" id="KW-1185">Reference proteome</keyword>
<evidence type="ECO:0000259" key="1">
    <source>
        <dbReference type="PROSITE" id="PS51704"/>
    </source>
</evidence>
<dbReference type="OrthoDB" id="384721at2"/>
<dbReference type="GO" id="GO:0006629">
    <property type="term" value="P:lipid metabolic process"/>
    <property type="evidence" value="ECO:0007669"/>
    <property type="project" value="InterPro"/>
</dbReference>
<evidence type="ECO:0000313" key="2">
    <source>
        <dbReference type="EMBL" id="AIQ12375.1"/>
    </source>
</evidence>
<reference evidence="2 3" key="1">
    <citation type="submission" date="2014-08" db="EMBL/GenBank/DDBJ databases">
        <title>Comparative genomics of the Paenibacillus odorifer group.</title>
        <authorList>
            <person name="den Bakker H.C."/>
            <person name="Tsai Y.-C."/>
            <person name="Martin N."/>
            <person name="Korlach J."/>
            <person name="Wiedmann M."/>
        </authorList>
    </citation>
    <scope>NUCLEOTIDE SEQUENCE [LARGE SCALE GENOMIC DNA]</scope>
    <source>
        <strain evidence="2 3">DSM 1735</strain>
    </source>
</reference>
<proteinExistence type="predicted"/>
<dbReference type="Proteomes" id="UP000029409">
    <property type="component" value="Chromosome"/>
</dbReference>
<sequence length="244" mass="27107">MRNNLCVAHRGFSGKAPENTLAAIRMALELPYVTWMEIDVQLTRDGVPVVIHDYSLDRTTNGRGKVKNMDWSHMRLLDAGGWKGRTFQGEGVPSLEEVLDLCKGRLRLNIELKNAGNLYPGIEKTVTALIASKGMQGEVVLTSFDPGTLLRCEEADPGIRRGLIYDSRWGDPAGRVRELGCTFLSIGFSRLTPGLARFLSGRGVGIMAWTVNKAKEMRRLADMHSDIMICTNRPDIWGETFLGK</sequence>
<protein>
    <submittedName>
        <fullName evidence="2">Glycerophosphodiester phosphodiesterase</fullName>
    </submittedName>
</protein>
<dbReference type="RefSeq" id="WP_042206234.1">
    <property type="nucleotide sequence ID" value="NZ_CP009288.1"/>
</dbReference>
<organism evidence="2 3">
    <name type="scientific">Paenibacillus durus</name>
    <name type="common">Paenibacillus azotofixans</name>
    <dbReference type="NCBI Taxonomy" id="44251"/>
    <lineage>
        <taxon>Bacteria</taxon>
        <taxon>Bacillati</taxon>
        <taxon>Bacillota</taxon>
        <taxon>Bacilli</taxon>
        <taxon>Bacillales</taxon>
        <taxon>Paenibacillaceae</taxon>
        <taxon>Paenibacillus</taxon>
    </lineage>
</organism>
<dbReference type="Pfam" id="PF03009">
    <property type="entry name" value="GDPD"/>
    <property type="match status" value="1"/>
</dbReference>
<dbReference type="GO" id="GO:0008081">
    <property type="term" value="F:phosphoric diester hydrolase activity"/>
    <property type="evidence" value="ECO:0007669"/>
    <property type="project" value="InterPro"/>
</dbReference>
<dbReference type="STRING" id="44251.PDUR_10970"/>
<dbReference type="AlphaFoldDB" id="A0A089HNV7"/>
<dbReference type="PANTHER" id="PTHR46211:SF1">
    <property type="entry name" value="GLYCEROPHOSPHODIESTER PHOSPHODIESTERASE, CYTOPLASMIC"/>
    <property type="match status" value="1"/>
</dbReference>
<dbReference type="SUPFAM" id="SSF51695">
    <property type="entry name" value="PLC-like phosphodiesterases"/>
    <property type="match status" value="1"/>
</dbReference>
<evidence type="ECO:0000313" key="3">
    <source>
        <dbReference type="Proteomes" id="UP000029409"/>
    </source>
</evidence>
<dbReference type="PANTHER" id="PTHR46211">
    <property type="entry name" value="GLYCEROPHOSPHORYL DIESTER PHOSPHODIESTERASE"/>
    <property type="match status" value="1"/>
</dbReference>
<name>A0A089HNV7_PAEDU</name>
<dbReference type="Gene3D" id="3.20.20.190">
    <property type="entry name" value="Phosphatidylinositol (PI) phosphodiesterase"/>
    <property type="match status" value="1"/>
</dbReference>
<dbReference type="KEGG" id="pdu:PDUR_10970"/>
<dbReference type="PROSITE" id="PS51704">
    <property type="entry name" value="GP_PDE"/>
    <property type="match status" value="1"/>
</dbReference>
<dbReference type="InterPro" id="IPR017946">
    <property type="entry name" value="PLC-like_Pdiesterase_TIM-brl"/>
</dbReference>
<dbReference type="EMBL" id="CP009288">
    <property type="protein sequence ID" value="AIQ12375.1"/>
    <property type="molecule type" value="Genomic_DNA"/>
</dbReference>
<gene>
    <name evidence="2" type="ORF">PDUR_10970</name>
</gene>
<accession>A0A089HNV7</accession>
<dbReference type="InterPro" id="IPR030395">
    <property type="entry name" value="GP_PDE_dom"/>
</dbReference>
<dbReference type="eggNOG" id="COG0584">
    <property type="taxonomic scope" value="Bacteria"/>
</dbReference>